<sequence length="453" mass="51230">MLDKLAWRKMKYVLLFALVVFLSYRARYAQIDDALIYARYINNALWGNGFVFNLGEKVNGLTSPLFCYLLFAVSWMLHGNIILASVLISAIFLFLASVLAERMVPVAGFLIASVGYFYVQVGMETALFLFMLILTVTLCREEKYNWLPSVLALLVLTRFEGGMMLLVVCAHLFRRRRWPALSSFLPPLAIAAGFLLLNYRVYGQILPSSTTAKIGQGLSGALGPWPTAFFGMAWQLDKDFKPTIYFVFAVVALAFIGVKRLRGTVLNETVLPFCALLLAFYVLLNIPGYRWYFAPFIFFGLVYGAEGIPRSRVGYSVAAVVIAAVALTNVFVVQRFNETPETDYRVLAEWLNRNTPQEATIEAVETGRLGYYCSHRYIFDIMGLTTPKNADHVTHGDWVSWVAEDKPDYIVMHTPALKWERAALKDPLYEQTPFLYRGVYVLRRKPGLQPGNP</sequence>
<feature type="transmembrane region" description="Helical" evidence="1">
    <location>
        <begin position="242"/>
        <end position="258"/>
    </location>
</feature>
<feature type="transmembrane region" description="Helical" evidence="1">
    <location>
        <begin position="146"/>
        <end position="173"/>
    </location>
</feature>
<feature type="transmembrane region" description="Helical" evidence="1">
    <location>
        <begin position="180"/>
        <end position="199"/>
    </location>
</feature>
<feature type="transmembrane region" description="Helical" evidence="1">
    <location>
        <begin position="107"/>
        <end position="134"/>
    </location>
</feature>
<evidence type="ECO:0000313" key="3">
    <source>
        <dbReference type="Proteomes" id="UP000564385"/>
    </source>
</evidence>
<dbReference type="EMBL" id="JACCCU010000001">
    <property type="protein sequence ID" value="NYF88821.1"/>
    <property type="molecule type" value="Genomic_DNA"/>
</dbReference>
<keyword evidence="1" id="KW-0472">Membrane</keyword>
<reference evidence="2 3" key="1">
    <citation type="submission" date="2020-07" db="EMBL/GenBank/DDBJ databases">
        <title>Genomic Encyclopedia of Type Strains, Phase IV (KMG-V): Genome sequencing to study the core and pangenomes of soil and plant-associated prokaryotes.</title>
        <authorList>
            <person name="Whitman W."/>
        </authorList>
    </citation>
    <scope>NUCLEOTIDE SEQUENCE [LARGE SCALE GENOMIC DNA]</scope>
    <source>
        <strain evidence="2 3">M8UP22</strain>
    </source>
</reference>
<keyword evidence="1" id="KW-0812">Transmembrane</keyword>
<proteinExistence type="predicted"/>
<gene>
    <name evidence="2" type="ORF">HDF08_000888</name>
</gene>
<protein>
    <recommendedName>
        <fullName evidence="4">Glycosyltransferase RgtA/B/C/D-like domain-containing protein</fullName>
    </recommendedName>
</protein>
<dbReference type="AlphaFoldDB" id="A0A852VC14"/>
<organism evidence="2 3">
    <name type="scientific">Tunturiibacter lichenicola</name>
    <dbReference type="NCBI Taxonomy" id="2051959"/>
    <lineage>
        <taxon>Bacteria</taxon>
        <taxon>Pseudomonadati</taxon>
        <taxon>Acidobacteriota</taxon>
        <taxon>Terriglobia</taxon>
        <taxon>Terriglobales</taxon>
        <taxon>Acidobacteriaceae</taxon>
        <taxon>Tunturiibacter</taxon>
    </lineage>
</organism>
<feature type="transmembrane region" description="Helical" evidence="1">
    <location>
        <begin position="68"/>
        <end position="95"/>
    </location>
</feature>
<evidence type="ECO:0000313" key="2">
    <source>
        <dbReference type="EMBL" id="NYF88821.1"/>
    </source>
</evidence>
<feature type="transmembrane region" description="Helical" evidence="1">
    <location>
        <begin position="313"/>
        <end position="332"/>
    </location>
</feature>
<evidence type="ECO:0000256" key="1">
    <source>
        <dbReference type="SAM" id="Phobius"/>
    </source>
</evidence>
<evidence type="ECO:0008006" key="4">
    <source>
        <dbReference type="Google" id="ProtNLM"/>
    </source>
</evidence>
<name>A0A852VC14_9BACT</name>
<comment type="caution">
    <text evidence="2">The sequence shown here is derived from an EMBL/GenBank/DDBJ whole genome shotgun (WGS) entry which is preliminary data.</text>
</comment>
<accession>A0A852VC14</accession>
<feature type="transmembrane region" description="Helical" evidence="1">
    <location>
        <begin position="265"/>
        <end position="283"/>
    </location>
</feature>
<keyword evidence="1" id="KW-1133">Transmembrane helix</keyword>
<dbReference type="Proteomes" id="UP000564385">
    <property type="component" value="Unassembled WGS sequence"/>
</dbReference>